<dbReference type="EMBL" id="GBRH01165402">
    <property type="protein sequence ID" value="JAE32494.1"/>
    <property type="molecule type" value="Transcribed_RNA"/>
</dbReference>
<evidence type="ECO:0000313" key="1">
    <source>
        <dbReference type="EMBL" id="JAE32494.1"/>
    </source>
</evidence>
<protein>
    <submittedName>
        <fullName evidence="1">Uncharacterized protein</fullName>
    </submittedName>
</protein>
<accession>A0A0A9H9K7</accession>
<reference evidence="1" key="1">
    <citation type="submission" date="2014-09" db="EMBL/GenBank/DDBJ databases">
        <authorList>
            <person name="Magalhaes I.L.F."/>
            <person name="Oliveira U."/>
            <person name="Santos F.R."/>
            <person name="Vidigal T.H.D.A."/>
            <person name="Brescovit A.D."/>
            <person name="Santos A.J."/>
        </authorList>
    </citation>
    <scope>NUCLEOTIDE SEQUENCE</scope>
    <source>
        <tissue evidence="1">Shoot tissue taken approximately 20 cm above the soil surface</tissue>
    </source>
</reference>
<name>A0A0A9H9K7_ARUDO</name>
<organism evidence="1">
    <name type="scientific">Arundo donax</name>
    <name type="common">Giant reed</name>
    <name type="synonym">Donax arundinaceus</name>
    <dbReference type="NCBI Taxonomy" id="35708"/>
    <lineage>
        <taxon>Eukaryota</taxon>
        <taxon>Viridiplantae</taxon>
        <taxon>Streptophyta</taxon>
        <taxon>Embryophyta</taxon>
        <taxon>Tracheophyta</taxon>
        <taxon>Spermatophyta</taxon>
        <taxon>Magnoliopsida</taxon>
        <taxon>Liliopsida</taxon>
        <taxon>Poales</taxon>
        <taxon>Poaceae</taxon>
        <taxon>PACMAD clade</taxon>
        <taxon>Arundinoideae</taxon>
        <taxon>Arundineae</taxon>
        <taxon>Arundo</taxon>
    </lineage>
</organism>
<dbReference type="AlphaFoldDB" id="A0A0A9H9K7"/>
<reference evidence="1" key="2">
    <citation type="journal article" date="2015" name="Data Brief">
        <title>Shoot transcriptome of the giant reed, Arundo donax.</title>
        <authorList>
            <person name="Barrero R.A."/>
            <person name="Guerrero F.D."/>
            <person name="Moolhuijzen P."/>
            <person name="Goolsby J.A."/>
            <person name="Tidwell J."/>
            <person name="Bellgard S.E."/>
            <person name="Bellgard M.I."/>
        </authorList>
    </citation>
    <scope>NUCLEOTIDE SEQUENCE</scope>
    <source>
        <tissue evidence="1">Shoot tissue taken approximately 20 cm above the soil surface</tissue>
    </source>
</reference>
<proteinExistence type="predicted"/>
<sequence length="80" mass="9363">MAASISKMFLPCPLDFISDHILAFNASSYESGIARLKYCLLHRPWNQSFFPFLSNSLINFFYFLEQLQIVFVPQIFYLSN</sequence>